<comment type="caution">
    <text evidence="1">The sequence shown here is derived from an EMBL/GenBank/DDBJ whole genome shotgun (WGS) entry which is preliminary data.</text>
</comment>
<organism evidence="1 2">
    <name type="scientific">Pseudomonas fragi</name>
    <dbReference type="NCBI Taxonomy" id="296"/>
    <lineage>
        <taxon>Bacteria</taxon>
        <taxon>Pseudomonadati</taxon>
        <taxon>Pseudomonadota</taxon>
        <taxon>Gammaproteobacteria</taxon>
        <taxon>Pseudomonadales</taxon>
        <taxon>Pseudomonadaceae</taxon>
        <taxon>Pseudomonas</taxon>
    </lineage>
</organism>
<proteinExistence type="predicted"/>
<reference evidence="1 2" key="1">
    <citation type="submission" date="2023-01" db="EMBL/GenBank/DDBJ databases">
        <title>Effects of deletion of Siderophore biosynthase gene in Pseudomonas fragi on quorum sensing and spoliage ability.</title>
        <authorList>
            <person name="Cui F."/>
            <person name="Wang D."/>
            <person name="Liu J."/>
            <person name="Wang Q."/>
            <person name="Li T."/>
            <person name="Li J."/>
        </authorList>
    </citation>
    <scope>NUCLEOTIDE SEQUENCE [LARGE SCALE GENOMIC DNA]</scope>
    <source>
        <strain evidence="1 2">MS-10</strain>
    </source>
</reference>
<name>A0ABT4WPA4_PSEFR</name>
<keyword evidence="2" id="KW-1185">Reference proteome</keyword>
<dbReference type="GeneID" id="89545701"/>
<evidence type="ECO:0000313" key="1">
    <source>
        <dbReference type="EMBL" id="MDA7021874.1"/>
    </source>
</evidence>
<evidence type="ECO:0000313" key="2">
    <source>
        <dbReference type="Proteomes" id="UP001212337"/>
    </source>
</evidence>
<dbReference type="EMBL" id="JAQJVI010000007">
    <property type="protein sequence ID" value="MDA7021874.1"/>
    <property type="molecule type" value="Genomic_DNA"/>
</dbReference>
<dbReference type="Proteomes" id="UP001212337">
    <property type="component" value="Unassembled WGS sequence"/>
</dbReference>
<dbReference type="RefSeq" id="WP_218722828.1">
    <property type="nucleotide sequence ID" value="NZ_JAQJVI010000007.1"/>
</dbReference>
<sequence>MKLPRPTRTTLIFSLCLIALASVLAYENHQLSLVSNNLASTADKDSLNALLTRLAKVDERLDAVDGKHLVTNDDFRSGQQALSNRIDAIQAYAKQASKNTQDLSMRVTAAEEQVMVLKASIEMIDIRLQELCNPQASEPPMVAPPPKPVIRKKPPPAPQPPPFTVIGIEYRGGERFLSVAPPGSTQLSQINLIRPGDGVTGTGLPQPPWMKVRSPLCCSP</sequence>
<accession>A0ABT4WPA4</accession>
<protein>
    <submittedName>
        <fullName evidence="1">Methyl-accepting chemotaxis protein</fullName>
    </submittedName>
</protein>
<gene>
    <name evidence="1" type="ORF">PI499_08265</name>
</gene>